<feature type="domain" description="PTS EIIC type-1" evidence="14">
    <location>
        <begin position="118"/>
        <end position="471"/>
    </location>
</feature>
<dbReference type="InterPro" id="IPR003352">
    <property type="entry name" value="PTS_EIIC"/>
</dbReference>
<dbReference type="NCBIfam" id="NF008236">
    <property type="entry name" value="PRK11007.1"/>
    <property type="match status" value="1"/>
</dbReference>
<evidence type="ECO:0000256" key="4">
    <source>
        <dbReference type="ARBA" id="ARBA00022597"/>
    </source>
</evidence>
<evidence type="ECO:0000259" key="14">
    <source>
        <dbReference type="PROSITE" id="PS51103"/>
    </source>
</evidence>
<evidence type="ECO:0000256" key="11">
    <source>
        <dbReference type="PROSITE-ProRule" id="PRU00421"/>
    </source>
</evidence>
<dbReference type="PROSITE" id="PS51103">
    <property type="entry name" value="PTS_EIIC_TYPE_1"/>
    <property type="match status" value="1"/>
</dbReference>
<protein>
    <submittedName>
        <fullName evidence="15">PTS system trehalose-specific EIIBC component</fullName>
        <ecNumber evidence="15">2.7.1.201</ecNumber>
    </submittedName>
</protein>
<dbReference type="PROSITE" id="PS51098">
    <property type="entry name" value="PTS_EIIB_TYPE_1"/>
    <property type="match status" value="1"/>
</dbReference>
<dbReference type="Proteomes" id="UP000461595">
    <property type="component" value="Unassembled WGS sequence"/>
</dbReference>
<evidence type="ECO:0000313" key="16">
    <source>
        <dbReference type="Proteomes" id="UP000461595"/>
    </source>
</evidence>
<dbReference type="Pfam" id="PF00367">
    <property type="entry name" value="PTS_EIIB"/>
    <property type="match status" value="1"/>
</dbReference>
<evidence type="ECO:0000256" key="1">
    <source>
        <dbReference type="ARBA" id="ARBA00004651"/>
    </source>
</evidence>
<evidence type="ECO:0000313" key="15">
    <source>
        <dbReference type="EMBL" id="MVX59199.1"/>
    </source>
</evidence>
<dbReference type="Pfam" id="PF02378">
    <property type="entry name" value="PTS_EIIC"/>
    <property type="match status" value="1"/>
</dbReference>
<evidence type="ECO:0000259" key="13">
    <source>
        <dbReference type="PROSITE" id="PS51098"/>
    </source>
</evidence>
<dbReference type="PANTHER" id="PTHR30175">
    <property type="entry name" value="PHOSPHOTRANSFERASE SYSTEM TRANSPORT PROTEIN"/>
    <property type="match status" value="1"/>
</dbReference>
<dbReference type="InterPro" id="IPR018113">
    <property type="entry name" value="PTrfase_EIIB_Cys"/>
</dbReference>
<feature type="domain" description="PTS EIIB type-1" evidence="13">
    <location>
        <begin position="2"/>
        <end position="85"/>
    </location>
</feature>
<feature type="transmembrane region" description="Helical" evidence="12">
    <location>
        <begin position="341"/>
        <end position="364"/>
    </location>
</feature>
<dbReference type="AlphaFoldDB" id="A0A7X3KCF9"/>
<sequence>MKNDVSKIVQAIGGKDNITSVTHCVTRLRFILKDEGQVDEAALDQIDLVKGQFSANGQYQVIIGPGIVDKAYDELVSQTGAAAVSKEEAKDQAAQDLNPLQKLVKLLGDVFVPILPAIISSGLLLGINNVLTQPGIFGAQSIVEMYPGFAGFAGIVNFIAATSFIFIPALVGWSAMTRFGGSPLLGIVLGLVLCHPGLTSQYALFDANTGGLAEIPTWDLFGLPVQQMNYQAQVLPSLFAAFILANVEKGLNKRVPDSLKLLVVAPVSLLITGFLAFTIIGPVTMWLATQITGIMMAIFSTAGWLGGLIYGTFYAPLVITGMHHMFLPVDLQLVASENGTFLWPILVMSNVAQGSAALAMMLIFRKNKDSKNESMALTSAISAWLGVTEPAIFGVTLRYKAAFLAAMVSAGIAGAVLGSVPVLANSVGIGGIPGILSIIPQYWGIFALGLAITIVLPIVLTFVFIRFEKQD</sequence>
<evidence type="ECO:0000256" key="9">
    <source>
        <dbReference type="ARBA" id="ARBA00022989"/>
    </source>
</evidence>
<dbReference type="GO" id="GO:0009401">
    <property type="term" value="P:phosphoenolpyruvate-dependent sugar phosphotransferase system"/>
    <property type="evidence" value="ECO:0007669"/>
    <property type="project" value="UniProtKB-KW"/>
</dbReference>
<keyword evidence="6" id="KW-0598">Phosphotransferase system</keyword>
<comment type="caution">
    <text evidence="15">The sequence shown here is derived from an EMBL/GenBank/DDBJ whole genome shotgun (WGS) entry which is preliminary data.</text>
</comment>
<dbReference type="NCBIfam" id="TIGR01992">
    <property type="entry name" value="PTS-IIBC-Tre"/>
    <property type="match status" value="1"/>
</dbReference>
<dbReference type="GO" id="GO:0090589">
    <property type="term" value="F:protein-phosphocysteine-trehalose phosphotransferase system transporter activity"/>
    <property type="evidence" value="ECO:0007669"/>
    <property type="project" value="TreeGrafter"/>
</dbReference>
<dbReference type="InterPro" id="IPR001996">
    <property type="entry name" value="PTS_IIB_1"/>
</dbReference>
<accession>A0A7X3KCF9</accession>
<dbReference type="GO" id="GO:0005886">
    <property type="term" value="C:plasma membrane"/>
    <property type="evidence" value="ECO:0007669"/>
    <property type="project" value="UniProtKB-SubCell"/>
</dbReference>
<dbReference type="OrthoDB" id="9769191at2"/>
<proteinExistence type="predicted"/>
<comment type="subcellular location">
    <subcellularLocation>
        <location evidence="1">Cell membrane</location>
        <topology evidence="1">Multi-pass membrane protein</topology>
    </subcellularLocation>
</comment>
<dbReference type="EC" id="2.7.1.201" evidence="15"/>
<evidence type="ECO:0000256" key="6">
    <source>
        <dbReference type="ARBA" id="ARBA00022683"/>
    </source>
</evidence>
<feature type="transmembrane region" description="Helical" evidence="12">
    <location>
        <begin position="183"/>
        <end position="204"/>
    </location>
</feature>
<keyword evidence="2" id="KW-0813">Transport</keyword>
<evidence type="ECO:0000256" key="3">
    <source>
        <dbReference type="ARBA" id="ARBA00022475"/>
    </source>
</evidence>
<dbReference type="GO" id="GO:0016301">
    <property type="term" value="F:kinase activity"/>
    <property type="evidence" value="ECO:0007669"/>
    <property type="project" value="UniProtKB-KW"/>
</dbReference>
<feature type="transmembrane region" description="Helical" evidence="12">
    <location>
        <begin position="106"/>
        <end position="127"/>
    </location>
</feature>
<feature type="transmembrane region" description="Helical" evidence="12">
    <location>
        <begin position="313"/>
        <end position="335"/>
    </location>
</feature>
<organism evidence="15 16">
    <name type="scientific">Streptococcus danieliae</name>
    <dbReference type="NCBI Taxonomy" id="747656"/>
    <lineage>
        <taxon>Bacteria</taxon>
        <taxon>Bacillati</taxon>
        <taxon>Bacillota</taxon>
        <taxon>Bacilli</taxon>
        <taxon>Lactobacillales</taxon>
        <taxon>Streptococcaceae</taxon>
        <taxon>Streptococcus</taxon>
    </lineage>
</organism>
<evidence type="ECO:0000256" key="2">
    <source>
        <dbReference type="ARBA" id="ARBA00022448"/>
    </source>
</evidence>
<dbReference type="FunFam" id="3.30.1360.60:FF:000001">
    <property type="entry name" value="PTS system glucose-specific IIBC component PtsG"/>
    <property type="match status" value="1"/>
</dbReference>
<dbReference type="InterPro" id="IPR013013">
    <property type="entry name" value="PTS_EIIC_1"/>
</dbReference>
<keyword evidence="9 12" id="KW-1133">Transmembrane helix</keyword>
<feature type="transmembrane region" description="Helical" evidence="12">
    <location>
        <begin position="259"/>
        <end position="280"/>
    </location>
</feature>
<keyword evidence="3" id="KW-1003">Cell membrane</keyword>
<dbReference type="GO" id="GO:0015574">
    <property type="term" value="F:trehalose transmembrane transporter activity"/>
    <property type="evidence" value="ECO:0007669"/>
    <property type="project" value="InterPro"/>
</dbReference>
<keyword evidence="5 15" id="KW-0808">Transferase</keyword>
<reference evidence="15 16" key="1">
    <citation type="submission" date="2019-12" db="EMBL/GenBank/DDBJ databases">
        <title>Microbes associate with the intestines of laboratory mice.</title>
        <authorList>
            <person name="Navarre W."/>
            <person name="Wong E."/>
        </authorList>
    </citation>
    <scope>NUCLEOTIDE SEQUENCE [LARGE SCALE GENOMIC DNA]</scope>
    <source>
        <strain evidence="15 16">NM51_B2-22</strain>
    </source>
</reference>
<dbReference type="GO" id="GO:0008982">
    <property type="term" value="F:protein-N(PI)-phosphohistidine-sugar phosphotransferase activity"/>
    <property type="evidence" value="ECO:0007669"/>
    <property type="project" value="InterPro"/>
</dbReference>
<keyword evidence="8" id="KW-0418">Kinase</keyword>
<feature type="transmembrane region" description="Helical" evidence="12">
    <location>
        <begin position="147"/>
        <end position="171"/>
    </location>
</feature>
<gene>
    <name evidence="15" type="primary">treP</name>
    <name evidence="15" type="ORF">E5983_06040</name>
</gene>
<dbReference type="InterPro" id="IPR036878">
    <property type="entry name" value="Glu_permease_IIB"/>
</dbReference>
<feature type="transmembrane region" description="Helical" evidence="12">
    <location>
        <begin position="401"/>
        <end position="422"/>
    </location>
</feature>
<evidence type="ECO:0000256" key="10">
    <source>
        <dbReference type="ARBA" id="ARBA00023136"/>
    </source>
</evidence>
<keyword evidence="10 12" id="KW-0472">Membrane</keyword>
<dbReference type="CDD" id="cd00212">
    <property type="entry name" value="PTS_IIB_glc"/>
    <property type="match status" value="1"/>
</dbReference>
<evidence type="ECO:0000256" key="7">
    <source>
        <dbReference type="ARBA" id="ARBA00022692"/>
    </source>
</evidence>
<dbReference type="InterPro" id="IPR050558">
    <property type="entry name" value="PTS_Sugar-Specific_Components"/>
</dbReference>
<evidence type="ECO:0000256" key="8">
    <source>
        <dbReference type="ARBA" id="ARBA00022777"/>
    </source>
</evidence>
<dbReference type="PANTHER" id="PTHR30175:SF4">
    <property type="entry name" value="PTS SYSTEM TREHALOSE-SPECIFIC EIIBC COMPONENT"/>
    <property type="match status" value="1"/>
</dbReference>
<feature type="active site" description="Phosphocysteine intermediate; for EIIB activity" evidence="11">
    <location>
        <position position="24"/>
    </location>
</feature>
<dbReference type="InterPro" id="IPR011296">
    <property type="entry name" value="PTS_IIBC_treh"/>
</dbReference>
<name>A0A7X3KCF9_9STRE</name>
<evidence type="ECO:0000256" key="5">
    <source>
        <dbReference type="ARBA" id="ARBA00022679"/>
    </source>
</evidence>
<dbReference type="Gene3D" id="3.30.1360.60">
    <property type="entry name" value="Glucose permease domain IIB"/>
    <property type="match status" value="1"/>
</dbReference>
<dbReference type="RefSeq" id="WP_160332984.1">
    <property type="nucleotide sequence ID" value="NZ_WSRS01000049.1"/>
</dbReference>
<dbReference type="SUPFAM" id="SSF55604">
    <property type="entry name" value="Glucose permease domain IIB"/>
    <property type="match status" value="1"/>
</dbReference>
<dbReference type="PROSITE" id="PS01035">
    <property type="entry name" value="PTS_EIIB_TYPE_1_CYS"/>
    <property type="match status" value="1"/>
</dbReference>
<dbReference type="EMBL" id="WSRS01000049">
    <property type="protein sequence ID" value="MVX59199.1"/>
    <property type="molecule type" value="Genomic_DNA"/>
</dbReference>
<dbReference type="NCBIfam" id="TIGR00826">
    <property type="entry name" value="EIIB_glc"/>
    <property type="match status" value="1"/>
</dbReference>
<keyword evidence="4" id="KW-0762">Sugar transport</keyword>
<feature type="transmembrane region" description="Helical" evidence="12">
    <location>
        <begin position="442"/>
        <end position="465"/>
    </location>
</feature>
<keyword evidence="7 12" id="KW-0812">Transmembrane</keyword>
<evidence type="ECO:0000256" key="12">
    <source>
        <dbReference type="SAM" id="Phobius"/>
    </source>
</evidence>